<proteinExistence type="predicted"/>
<evidence type="ECO:0000313" key="3">
    <source>
        <dbReference type="Proteomes" id="UP000451233"/>
    </source>
</evidence>
<protein>
    <submittedName>
        <fullName evidence="2">DUF3526 domain-containing protein</fullName>
    </submittedName>
</protein>
<dbReference type="EMBL" id="WVHS01000001">
    <property type="protein sequence ID" value="MXV13741.1"/>
    <property type="molecule type" value="Genomic_DNA"/>
</dbReference>
<dbReference type="InterPro" id="IPR021913">
    <property type="entry name" value="DUF3526"/>
</dbReference>
<keyword evidence="3" id="KW-1185">Reference proteome</keyword>
<dbReference type="RefSeq" id="WP_160904773.1">
    <property type="nucleotide sequence ID" value="NZ_WVHS01000001.1"/>
</dbReference>
<sequence>MDTLGLIIGHQFREWKRNRLVHGFIAILVVLWVFALYAGIVWYHSTARIREGAASQSRENWLGQERKHPHIAAHFGNFAFKHVNPLSIFDNGTDMYTGTYVYLEAHRQNDVLFSPAQSSSSLVRFGSFNIALLLQVVIPLFLFALTFNTVLAERNAGTLALMKSSGIKPATMIRGKVLAPLLLVSAALAVLSLISVILLTASSIPFGIPDLVKLGLMLLFHLLYYLVLLVIAVGVSARSRSLKQSLLALTGIWIFACVVWPKLLGNISGVLHPLPSNTLVKNAIREDILNGLDGHNTSDQRAKMLIDSFLKKYGATTTSQLPVNIEGVVMVEGEKYSSRVYREHFRRVDEILRQQQHLLSFAGILDPLLSVKNLSMAICNTDPVNDRLFRQAAEAYRMNFVQLMNTDMAEHSKENEFGIYKVGREVFDRVAPFRFRPSGPLESLSGYVVDLFCLAVLAVLSWSCIYLIARKV</sequence>
<keyword evidence="1" id="KW-0812">Transmembrane</keyword>
<dbReference type="GO" id="GO:0140359">
    <property type="term" value="F:ABC-type transporter activity"/>
    <property type="evidence" value="ECO:0007669"/>
    <property type="project" value="InterPro"/>
</dbReference>
<name>A0A7K1XRW7_9SPHI</name>
<reference evidence="2 3" key="1">
    <citation type="submission" date="2019-11" db="EMBL/GenBank/DDBJ databases">
        <title>Pedobacter sp. HMF7056 Genome sequencing and assembly.</title>
        <authorList>
            <person name="Kang H."/>
            <person name="Kim H."/>
            <person name="Joh K."/>
        </authorList>
    </citation>
    <scope>NUCLEOTIDE SEQUENCE [LARGE SCALE GENOMIC DNA]</scope>
    <source>
        <strain evidence="2 3">HMF7056</strain>
    </source>
</reference>
<comment type="caution">
    <text evidence="2">The sequence shown here is derived from an EMBL/GenBank/DDBJ whole genome shotgun (WGS) entry which is preliminary data.</text>
</comment>
<dbReference type="Pfam" id="PF12040">
    <property type="entry name" value="DUF3526"/>
    <property type="match status" value="1"/>
</dbReference>
<evidence type="ECO:0000313" key="2">
    <source>
        <dbReference type="EMBL" id="MXV13741.1"/>
    </source>
</evidence>
<organism evidence="2 3">
    <name type="scientific">Hufsiella ginkgonis</name>
    <dbReference type="NCBI Taxonomy" id="2695274"/>
    <lineage>
        <taxon>Bacteria</taxon>
        <taxon>Pseudomonadati</taxon>
        <taxon>Bacteroidota</taxon>
        <taxon>Sphingobacteriia</taxon>
        <taxon>Sphingobacteriales</taxon>
        <taxon>Sphingobacteriaceae</taxon>
        <taxon>Hufsiella</taxon>
    </lineage>
</organism>
<dbReference type="PANTHER" id="PTHR43471">
    <property type="entry name" value="ABC TRANSPORTER PERMEASE"/>
    <property type="match status" value="1"/>
</dbReference>
<feature type="transmembrane region" description="Helical" evidence="1">
    <location>
        <begin position="214"/>
        <end position="234"/>
    </location>
</feature>
<dbReference type="PANTHER" id="PTHR43471:SF1">
    <property type="entry name" value="ABC TRANSPORTER PERMEASE PROTEIN NOSY-RELATED"/>
    <property type="match status" value="1"/>
</dbReference>
<dbReference type="Proteomes" id="UP000451233">
    <property type="component" value="Unassembled WGS sequence"/>
</dbReference>
<accession>A0A7K1XRW7</accession>
<feature type="transmembrane region" description="Helical" evidence="1">
    <location>
        <begin position="444"/>
        <end position="469"/>
    </location>
</feature>
<keyword evidence="1" id="KW-0472">Membrane</keyword>
<feature type="transmembrane region" description="Helical" evidence="1">
    <location>
        <begin position="177"/>
        <end position="202"/>
    </location>
</feature>
<feature type="transmembrane region" description="Helical" evidence="1">
    <location>
        <begin position="20"/>
        <end position="43"/>
    </location>
</feature>
<dbReference type="AlphaFoldDB" id="A0A7K1XRW7"/>
<keyword evidence="1" id="KW-1133">Transmembrane helix</keyword>
<feature type="transmembrane region" description="Helical" evidence="1">
    <location>
        <begin position="130"/>
        <end position="152"/>
    </location>
</feature>
<dbReference type="GO" id="GO:0005886">
    <property type="term" value="C:plasma membrane"/>
    <property type="evidence" value="ECO:0007669"/>
    <property type="project" value="UniProtKB-SubCell"/>
</dbReference>
<evidence type="ECO:0000256" key="1">
    <source>
        <dbReference type="SAM" id="Phobius"/>
    </source>
</evidence>
<gene>
    <name evidence="2" type="ORF">GS398_00365</name>
</gene>
<feature type="transmembrane region" description="Helical" evidence="1">
    <location>
        <begin position="246"/>
        <end position="264"/>
    </location>
</feature>